<dbReference type="STRING" id="351160.RCIX2427"/>
<dbReference type="eggNOG" id="arCOG03422">
    <property type="taxonomic scope" value="Archaea"/>
</dbReference>
<evidence type="ECO:0000313" key="1">
    <source>
        <dbReference type="EMBL" id="CAJ37513.1"/>
    </source>
</evidence>
<protein>
    <submittedName>
        <fullName evidence="1">Uncharacterized protein</fullName>
    </submittedName>
</protein>
<proteinExistence type="predicted"/>
<dbReference type="AlphaFoldDB" id="Q0W280"/>
<reference evidence="1 2" key="1">
    <citation type="journal article" date="2006" name="Science">
        <title>Genome of rice cluster I archaea -- the key methane producers in the rice rhizosphere.</title>
        <authorList>
            <person name="Erkel C."/>
            <person name="Kube M."/>
            <person name="Reinhardt R."/>
            <person name="Liesack W."/>
        </authorList>
    </citation>
    <scope>NUCLEOTIDE SEQUENCE [LARGE SCALE GENOMIC DNA]</scope>
    <source>
        <strain evidence="2">DSM 22066 / NBRC 105507 / MRE50</strain>
    </source>
</reference>
<accession>Q0W280</accession>
<dbReference type="InterPro" id="IPR010863">
    <property type="entry name" value="EarA-like"/>
</dbReference>
<dbReference type="Proteomes" id="UP000000663">
    <property type="component" value="Chromosome"/>
</dbReference>
<evidence type="ECO:0000313" key="2">
    <source>
        <dbReference type="Proteomes" id="UP000000663"/>
    </source>
</evidence>
<dbReference type="Pfam" id="PF07381">
    <property type="entry name" value="EarA"/>
    <property type="match status" value="1"/>
</dbReference>
<dbReference type="EMBL" id="AM114193">
    <property type="protein sequence ID" value="CAJ37513.1"/>
    <property type="molecule type" value="Genomic_DNA"/>
</dbReference>
<name>Q0W280_METAR</name>
<dbReference type="KEGG" id="rci:RCIX2427"/>
<organism evidence="1 2">
    <name type="scientific">Methanocella arvoryzae (strain DSM 22066 / NBRC 105507 / MRE50)</name>
    <dbReference type="NCBI Taxonomy" id="351160"/>
    <lineage>
        <taxon>Archaea</taxon>
        <taxon>Methanobacteriati</taxon>
        <taxon>Methanobacteriota</taxon>
        <taxon>Stenosarchaea group</taxon>
        <taxon>Methanomicrobia</taxon>
        <taxon>Methanocellales</taxon>
        <taxon>Methanocellaceae</taxon>
        <taxon>Methanocella</taxon>
    </lineage>
</organism>
<keyword evidence="2" id="KW-1185">Reference proteome</keyword>
<sequence length="154" mass="18293">MIKTVRLYKGIALWKRRGDIYETLVSVRRINEKIYIYHAFYLQAIVIHETDNEPIDMIDESKKTTKRKVLELLDSTSRPKDDAEIIAAVAIDEKELRQIIKAINNEHYTYEESLLGMGLVKEWKRLFREPGFTITDKGRYVLLYIRKKELEEML</sequence>
<gene>
    <name evidence="1" type="ORF">RCIX2427</name>
</gene>